<evidence type="ECO:0000256" key="5">
    <source>
        <dbReference type="ARBA" id="ARBA00022741"/>
    </source>
</evidence>
<dbReference type="Proteomes" id="UP000199468">
    <property type="component" value="Unassembled WGS sequence"/>
</dbReference>
<evidence type="ECO:0000259" key="8">
    <source>
        <dbReference type="SMART" id="SM00911"/>
    </source>
</evidence>
<evidence type="ECO:0000313" key="10">
    <source>
        <dbReference type="Proteomes" id="UP000199468"/>
    </source>
</evidence>
<dbReference type="SMART" id="SM00911">
    <property type="entry name" value="HWE_HK"/>
    <property type="match status" value="1"/>
</dbReference>
<evidence type="ECO:0000256" key="7">
    <source>
        <dbReference type="ARBA" id="ARBA00022840"/>
    </source>
</evidence>
<evidence type="ECO:0000256" key="4">
    <source>
        <dbReference type="ARBA" id="ARBA00022679"/>
    </source>
</evidence>
<evidence type="ECO:0000256" key="1">
    <source>
        <dbReference type="ARBA" id="ARBA00000085"/>
    </source>
</evidence>
<evidence type="ECO:0000256" key="6">
    <source>
        <dbReference type="ARBA" id="ARBA00022777"/>
    </source>
</evidence>
<dbReference type="InterPro" id="IPR036890">
    <property type="entry name" value="HATPase_C_sf"/>
</dbReference>
<dbReference type="GO" id="GO:0016301">
    <property type="term" value="F:kinase activity"/>
    <property type="evidence" value="ECO:0007669"/>
    <property type="project" value="UniProtKB-KW"/>
</dbReference>
<protein>
    <recommendedName>
        <fullName evidence="2">histidine kinase</fullName>
        <ecNumber evidence="2">2.7.13.3</ecNumber>
    </recommendedName>
</protein>
<dbReference type="PANTHER" id="PTHR41523:SF7">
    <property type="entry name" value="HISTIDINE KINASE"/>
    <property type="match status" value="1"/>
</dbReference>
<keyword evidence="3" id="KW-0597">Phosphoprotein</keyword>
<keyword evidence="5" id="KW-0547">Nucleotide-binding</keyword>
<evidence type="ECO:0000256" key="3">
    <source>
        <dbReference type="ARBA" id="ARBA00022553"/>
    </source>
</evidence>
<comment type="caution">
    <text evidence="9">The sequence shown here is derived from an EMBL/GenBank/DDBJ whole genome shotgun (WGS) entry which is preliminary data.</text>
</comment>
<feature type="domain" description="Signal transduction histidine kinase HWE region" evidence="8">
    <location>
        <begin position="83"/>
        <end position="162"/>
    </location>
</feature>
<keyword evidence="7" id="KW-0067">ATP-binding</keyword>
<evidence type="ECO:0000256" key="2">
    <source>
        <dbReference type="ARBA" id="ARBA00012438"/>
    </source>
</evidence>
<dbReference type="Gene3D" id="3.30.565.10">
    <property type="entry name" value="Histidine kinase-like ATPase, C-terminal domain"/>
    <property type="match status" value="1"/>
</dbReference>
<dbReference type="EC" id="2.7.13.3" evidence="2"/>
<sequence length="269" mass="29481">MGSSPYRDKSKFIIRKRQIPARNALKLSSLNTSLMRSKGLYNYFSVLYQLISNCNGELINPSMPGSAEDLFDKFYFLSLDNKELRHRLDNFVPLVLSVIKLTAESSTTVTELCDALEGRLRAIANADVSTRKGVDHCSLEELVRLELSPYCRSNQFDVIGPTVGLRSGLAQSFSIIIHELTTNAVKHGALSCPTGKVLVRWSIQPIDSTRASLCLQWLERDGPQATGSCKRGFGTSILCDDGKAITGGTSTLGLSPEGLEYVLTTALDL</sequence>
<evidence type="ECO:0000313" key="9">
    <source>
        <dbReference type="EMBL" id="SDF21758.1"/>
    </source>
</evidence>
<proteinExistence type="predicted"/>
<keyword evidence="10" id="KW-1185">Reference proteome</keyword>
<dbReference type="InterPro" id="IPR011102">
    <property type="entry name" value="Sig_transdc_His_kinase_HWE"/>
</dbReference>
<name>A0ABY0NAN4_9HYPH</name>
<keyword evidence="4" id="KW-0808">Transferase</keyword>
<dbReference type="Pfam" id="PF07536">
    <property type="entry name" value="HWE_HK"/>
    <property type="match status" value="1"/>
</dbReference>
<organism evidence="9 10">
    <name type="scientific">Bosea robiniae</name>
    <dbReference type="NCBI Taxonomy" id="1036780"/>
    <lineage>
        <taxon>Bacteria</taxon>
        <taxon>Pseudomonadati</taxon>
        <taxon>Pseudomonadota</taxon>
        <taxon>Alphaproteobacteria</taxon>
        <taxon>Hyphomicrobiales</taxon>
        <taxon>Boseaceae</taxon>
        <taxon>Bosea</taxon>
    </lineage>
</organism>
<accession>A0ABY0NAN4</accession>
<dbReference type="PANTHER" id="PTHR41523">
    <property type="entry name" value="TWO-COMPONENT SYSTEM SENSOR PROTEIN"/>
    <property type="match status" value="1"/>
</dbReference>
<gene>
    <name evidence="9" type="ORF">SAMN05421844_10181</name>
</gene>
<keyword evidence="6 9" id="KW-0418">Kinase</keyword>
<reference evidence="9 10" key="1">
    <citation type="submission" date="2016-10" db="EMBL/GenBank/DDBJ databases">
        <authorList>
            <person name="Varghese N."/>
            <person name="Submissions S."/>
        </authorList>
    </citation>
    <scope>NUCLEOTIDE SEQUENCE [LARGE SCALE GENOMIC DNA]</scope>
    <source>
        <strain evidence="9 10">DSM 26672</strain>
    </source>
</reference>
<dbReference type="EMBL" id="FNBZ01000001">
    <property type="protein sequence ID" value="SDF21758.1"/>
    <property type="molecule type" value="Genomic_DNA"/>
</dbReference>
<comment type="catalytic activity">
    <reaction evidence="1">
        <text>ATP + protein L-histidine = ADP + protein N-phospho-L-histidine.</text>
        <dbReference type="EC" id="2.7.13.3"/>
    </reaction>
</comment>